<dbReference type="InterPro" id="IPR037682">
    <property type="entry name" value="TonB_C"/>
</dbReference>
<evidence type="ECO:0000256" key="8">
    <source>
        <dbReference type="ARBA" id="ARBA00022989"/>
    </source>
</evidence>
<reference evidence="12" key="1">
    <citation type="journal article" date="2019" name="Int. J. Syst. Evol. Microbiol.">
        <title>The Global Catalogue of Microorganisms (GCM) 10K type strain sequencing project: providing services to taxonomists for standard genome sequencing and annotation.</title>
        <authorList>
            <consortium name="The Broad Institute Genomics Platform"/>
            <consortium name="The Broad Institute Genome Sequencing Center for Infectious Disease"/>
            <person name="Wu L."/>
            <person name="Ma J."/>
        </authorList>
    </citation>
    <scope>NUCLEOTIDE SEQUENCE [LARGE SCALE GENOMIC DNA]</scope>
    <source>
        <strain evidence="12">JCM 15503</strain>
    </source>
</reference>
<comment type="similarity">
    <text evidence="2">Belongs to the TonB family.</text>
</comment>
<evidence type="ECO:0000256" key="6">
    <source>
        <dbReference type="ARBA" id="ARBA00022692"/>
    </source>
</evidence>
<evidence type="ECO:0000256" key="3">
    <source>
        <dbReference type="ARBA" id="ARBA00022448"/>
    </source>
</evidence>
<keyword evidence="6" id="KW-0812">Transmembrane</keyword>
<proteinExistence type="inferred from homology"/>
<keyword evidence="5" id="KW-0997">Cell inner membrane</keyword>
<keyword evidence="8" id="KW-1133">Transmembrane helix</keyword>
<comment type="caution">
    <text evidence="11">The sequence shown here is derived from an EMBL/GenBank/DDBJ whole genome shotgun (WGS) entry which is preliminary data.</text>
</comment>
<sequence>MAVVLVLHGLVLWGWSMASRSREVVVQVDTPALVMIQVAAKSSAVPKVAVPAKPGSRPLPPVVPIRMPPAPPAAAISEALASTATPAPAPAVSAASAVPVLVAAASAASAANPAPRLTRAPQPLPGNPLPVYPEAAREDGLEGRVAMWVEVQADGLVGEVRWAQTSGTRLLDQAARDAVRRWRFAPALQAGEPVAGRLLLTLQFRLQGPVSWLAQAEASL</sequence>
<dbReference type="Pfam" id="PF03544">
    <property type="entry name" value="TonB_C"/>
    <property type="match status" value="1"/>
</dbReference>
<dbReference type="InterPro" id="IPR051045">
    <property type="entry name" value="TonB-dependent_transducer"/>
</dbReference>
<evidence type="ECO:0000259" key="10">
    <source>
        <dbReference type="PROSITE" id="PS52015"/>
    </source>
</evidence>
<evidence type="ECO:0000256" key="7">
    <source>
        <dbReference type="ARBA" id="ARBA00022927"/>
    </source>
</evidence>
<evidence type="ECO:0000256" key="1">
    <source>
        <dbReference type="ARBA" id="ARBA00004383"/>
    </source>
</evidence>
<gene>
    <name evidence="11" type="ORF">GCM10009107_50090</name>
</gene>
<evidence type="ECO:0000256" key="4">
    <source>
        <dbReference type="ARBA" id="ARBA00022475"/>
    </source>
</evidence>
<dbReference type="EMBL" id="BAAAEW010000042">
    <property type="protein sequence ID" value="GAA0764234.1"/>
    <property type="molecule type" value="Genomic_DNA"/>
</dbReference>
<dbReference type="PANTHER" id="PTHR33446:SF2">
    <property type="entry name" value="PROTEIN TONB"/>
    <property type="match status" value="1"/>
</dbReference>
<dbReference type="Proteomes" id="UP001500279">
    <property type="component" value="Unassembled WGS sequence"/>
</dbReference>
<dbReference type="InterPro" id="IPR006260">
    <property type="entry name" value="TonB/TolA_C"/>
</dbReference>
<name>A0ABP3VPG8_9BURK</name>
<keyword evidence="7" id="KW-0653">Protein transport</keyword>
<accession>A0ABP3VPG8</accession>
<evidence type="ECO:0000256" key="2">
    <source>
        <dbReference type="ARBA" id="ARBA00006555"/>
    </source>
</evidence>
<keyword evidence="12" id="KW-1185">Reference proteome</keyword>
<keyword evidence="9" id="KW-0472">Membrane</keyword>
<dbReference type="PANTHER" id="PTHR33446">
    <property type="entry name" value="PROTEIN TONB-RELATED"/>
    <property type="match status" value="1"/>
</dbReference>
<evidence type="ECO:0000313" key="11">
    <source>
        <dbReference type="EMBL" id="GAA0764234.1"/>
    </source>
</evidence>
<evidence type="ECO:0000256" key="9">
    <source>
        <dbReference type="ARBA" id="ARBA00023136"/>
    </source>
</evidence>
<comment type="subcellular location">
    <subcellularLocation>
        <location evidence="1">Cell inner membrane</location>
        <topology evidence="1">Single-pass membrane protein</topology>
        <orientation evidence="1">Periplasmic side</orientation>
    </subcellularLocation>
</comment>
<keyword evidence="4" id="KW-1003">Cell membrane</keyword>
<dbReference type="Gene3D" id="3.30.1150.10">
    <property type="match status" value="1"/>
</dbReference>
<evidence type="ECO:0000313" key="12">
    <source>
        <dbReference type="Proteomes" id="UP001500279"/>
    </source>
</evidence>
<organism evidence="11 12">
    <name type="scientific">Ideonella azotifigens</name>
    <dbReference type="NCBI Taxonomy" id="513160"/>
    <lineage>
        <taxon>Bacteria</taxon>
        <taxon>Pseudomonadati</taxon>
        <taxon>Pseudomonadota</taxon>
        <taxon>Betaproteobacteria</taxon>
        <taxon>Burkholderiales</taxon>
        <taxon>Sphaerotilaceae</taxon>
        <taxon>Ideonella</taxon>
    </lineage>
</organism>
<feature type="domain" description="TonB C-terminal" evidence="10">
    <location>
        <begin position="117"/>
        <end position="213"/>
    </location>
</feature>
<protein>
    <recommendedName>
        <fullName evidence="10">TonB C-terminal domain-containing protein</fullName>
    </recommendedName>
</protein>
<keyword evidence="3" id="KW-0813">Transport</keyword>
<dbReference type="SUPFAM" id="SSF74653">
    <property type="entry name" value="TolA/TonB C-terminal domain"/>
    <property type="match status" value="1"/>
</dbReference>
<evidence type="ECO:0000256" key="5">
    <source>
        <dbReference type="ARBA" id="ARBA00022519"/>
    </source>
</evidence>
<dbReference type="NCBIfam" id="TIGR01352">
    <property type="entry name" value="tonB_Cterm"/>
    <property type="match status" value="1"/>
</dbReference>
<dbReference type="PROSITE" id="PS52015">
    <property type="entry name" value="TONB_CTD"/>
    <property type="match status" value="1"/>
</dbReference>